<feature type="signal peptide" evidence="3">
    <location>
        <begin position="1"/>
        <end position="26"/>
    </location>
</feature>
<dbReference type="SUPFAM" id="SSF53822">
    <property type="entry name" value="Periplasmic binding protein-like I"/>
    <property type="match status" value="1"/>
</dbReference>
<evidence type="ECO:0000313" key="6">
    <source>
        <dbReference type="Proteomes" id="UP000199344"/>
    </source>
</evidence>
<keyword evidence="2 3" id="KW-0732">Signal</keyword>
<dbReference type="AlphaFoldDB" id="A0A1G7CPY4"/>
<dbReference type="EMBL" id="FNAH01000006">
    <property type="protein sequence ID" value="SDE41283.1"/>
    <property type="molecule type" value="Genomic_DNA"/>
</dbReference>
<sequence>MLKKFWKCAAMAVATTASIAAGPVTAETGIDLDNKVVTIGAFTPVTGPVPFYAVLTHAAEAYFKRLNESAEVDGWTFNYVTKDDGYDPARSVAVARSLVEDDGIFALSAPIGTATNVAVLPYAKEAGVPIIGPVGGSSQFFEVPAVFPLLPDYGWSAASAAEYAANGLGHTKIALLWENDELGKSAKRGFDLVMGDLGLEPAESIAFDVKTTSFSAHIRRIQNSDAETVLLYGSNANLAAALKAADLQGADVAWFAPFFTADPSTLKLAGDLLEGVYFSSWLLPVSSEEPEVKAYRDAIAEHFPNDPIGVLGLNGWSNAALFHKGFELLLASEDEITRDNLVKAMNTMTDAAVGGARGVTFSAEDHRGTRQEGIIQYKDGDFVLVRDFQPYPDIAFNAADTGE</sequence>
<evidence type="ECO:0000256" key="2">
    <source>
        <dbReference type="ARBA" id="ARBA00022729"/>
    </source>
</evidence>
<dbReference type="CDD" id="cd06343">
    <property type="entry name" value="PBP1_ABC_ligand_binding-like"/>
    <property type="match status" value="1"/>
</dbReference>
<evidence type="ECO:0000313" key="5">
    <source>
        <dbReference type="EMBL" id="SDE41283.1"/>
    </source>
</evidence>
<feature type="domain" description="Leucine-binding protein" evidence="4">
    <location>
        <begin position="37"/>
        <end position="380"/>
    </location>
</feature>
<dbReference type="OrthoDB" id="9147078at2"/>
<evidence type="ECO:0000259" key="4">
    <source>
        <dbReference type="Pfam" id="PF13458"/>
    </source>
</evidence>
<dbReference type="Proteomes" id="UP000199344">
    <property type="component" value="Unassembled WGS sequence"/>
</dbReference>
<comment type="similarity">
    <text evidence="1">Belongs to the leucine-binding protein family.</text>
</comment>
<dbReference type="STRING" id="591205.SAMN05421538_106168"/>
<dbReference type="InterPro" id="IPR028082">
    <property type="entry name" value="Peripla_BP_I"/>
</dbReference>
<organism evidence="5 6">
    <name type="scientific">Paracoccus isoporae</name>
    <dbReference type="NCBI Taxonomy" id="591205"/>
    <lineage>
        <taxon>Bacteria</taxon>
        <taxon>Pseudomonadati</taxon>
        <taxon>Pseudomonadota</taxon>
        <taxon>Alphaproteobacteria</taxon>
        <taxon>Rhodobacterales</taxon>
        <taxon>Paracoccaceae</taxon>
        <taxon>Paracoccus</taxon>
    </lineage>
</organism>
<evidence type="ECO:0000256" key="1">
    <source>
        <dbReference type="ARBA" id="ARBA00010062"/>
    </source>
</evidence>
<dbReference type="Gene3D" id="3.40.50.2300">
    <property type="match status" value="2"/>
</dbReference>
<dbReference type="PANTHER" id="PTHR47235:SF1">
    <property type="entry name" value="BLR6548 PROTEIN"/>
    <property type="match status" value="1"/>
</dbReference>
<accession>A0A1G7CPY4</accession>
<reference evidence="5 6" key="1">
    <citation type="submission" date="2016-10" db="EMBL/GenBank/DDBJ databases">
        <authorList>
            <person name="de Groot N.N."/>
        </authorList>
    </citation>
    <scope>NUCLEOTIDE SEQUENCE [LARGE SCALE GENOMIC DNA]</scope>
    <source>
        <strain evidence="5 6">DSM 22220</strain>
    </source>
</reference>
<keyword evidence="6" id="KW-1185">Reference proteome</keyword>
<dbReference type="Pfam" id="PF13458">
    <property type="entry name" value="Peripla_BP_6"/>
    <property type="match status" value="1"/>
</dbReference>
<protein>
    <submittedName>
        <fullName evidence="5">ABC-type branched-chain amino acid transport system, substrate-binding protein</fullName>
    </submittedName>
</protein>
<feature type="chain" id="PRO_5011483589" evidence="3">
    <location>
        <begin position="27"/>
        <end position="403"/>
    </location>
</feature>
<gene>
    <name evidence="5" type="ORF">SAMN05421538_106168</name>
</gene>
<evidence type="ECO:0000256" key="3">
    <source>
        <dbReference type="SAM" id="SignalP"/>
    </source>
</evidence>
<name>A0A1G7CPY4_9RHOB</name>
<proteinExistence type="inferred from homology"/>
<dbReference type="PANTHER" id="PTHR47235">
    <property type="entry name" value="BLR6548 PROTEIN"/>
    <property type="match status" value="1"/>
</dbReference>
<dbReference type="InterPro" id="IPR028081">
    <property type="entry name" value="Leu-bd"/>
</dbReference>